<dbReference type="PANTHER" id="PTHR30160:SF7">
    <property type="entry name" value="ADP-HEPTOSE--LPS HEPTOSYLTRANSFERASE 2"/>
    <property type="match status" value="1"/>
</dbReference>
<evidence type="ECO:0000313" key="3">
    <source>
        <dbReference type="EMBL" id="RTY39056.1"/>
    </source>
</evidence>
<reference evidence="3 4" key="1">
    <citation type="submission" date="2018-12" db="EMBL/GenBank/DDBJ databases">
        <authorList>
            <person name="Lunina O.N."/>
            <person name="Grouzdev D.S."/>
            <person name="Gorlenko V.M."/>
            <person name="Savvichev A.S."/>
        </authorList>
    </citation>
    <scope>NUCLEOTIDE SEQUENCE [LARGE SCALE GENOMIC DNA]</scope>
    <source>
        <strain evidence="3 4">BrKhr-17</strain>
    </source>
</reference>
<comment type="caution">
    <text evidence="3">The sequence shown here is derived from an EMBL/GenBank/DDBJ whole genome shotgun (WGS) entry which is preliminary data.</text>
</comment>
<sequence length="351" mass="40117">MNKEEKKKYYRQLSVHLLRKFVWKRKSGKNFRGPLRSIVFLVSERYGDVILLTPVFRRLKLAFPDLEIHAVAFKRHIVRFLTEDSNITRVHFAKGDYLVYARDVLLRRFDVLFNPKDAPSFNFLLHSSLIHAGFKVGHAHPNHEGLFDHLIAMEYFSPVVERNCALLDVLHVPGTECRPYLPPMPVSEMMRNFLGGMECGGLIGINISASMAERFWQQEKWGELLEAFRGERFVVLADPKDRNKKNVLEAAHSNVAATPVTGNVFEAGEIIRRLKLLVTLDTSLVHIAACYDVPVVALFRNDRESMSRFPPLSPQSDMVVSPGPRIDALPACDVKDSVKRMLERIQKRAVL</sequence>
<gene>
    <name evidence="3" type="ORF">EKD02_02850</name>
</gene>
<dbReference type="Gene3D" id="3.40.50.2000">
    <property type="entry name" value="Glycogen Phosphorylase B"/>
    <property type="match status" value="2"/>
</dbReference>
<dbReference type="Proteomes" id="UP000279908">
    <property type="component" value="Unassembled WGS sequence"/>
</dbReference>
<proteinExistence type="predicted"/>
<organism evidence="3 4">
    <name type="scientific">Chlorobium phaeovibrioides</name>
    <dbReference type="NCBI Taxonomy" id="1094"/>
    <lineage>
        <taxon>Bacteria</taxon>
        <taxon>Pseudomonadati</taxon>
        <taxon>Chlorobiota</taxon>
        <taxon>Chlorobiia</taxon>
        <taxon>Chlorobiales</taxon>
        <taxon>Chlorobiaceae</taxon>
        <taxon>Chlorobium/Pelodictyon group</taxon>
        <taxon>Chlorobium</taxon>
    </lineage>
</organism>
<dbReference type="SUPFAM" id="SSF53756">
    <property type="entry name" value="UDP-Glycosyltransferase/glycogen phosphorylase"/>
    <property type="match status" value="1"/>
</dbReference>
<accession>A0A3S0U1X0</accession>
<dbReference type="InterPro" id="IPR051199">
    <property type="entry name" value="LPS_LOS_Heptosyltrfase"/>
</dbReference>
<dbReference type="RefSeq" id="WP_011890781.1">
    <property type="nucleotide sequence ID" value="NZ_CP041698.1"/>
</dbReference>
<dbReference type="GO" id="GO:0005829">
    <property type="term" value="C:cytosol"/>
    <property type="evidence" value="ECO:0007669"/>
    <property type="project" value="TreeGrafter"/>
</dbReference>
<dbReference type="CDD" id="cd03789">
    <property type="entry name" value="GT9_LPS_heptosyltransferase"/>
    <property type="match status" value="1"/>
</dbReference>
<evidence type="ECO:0000256" key="1">
    <source>
        <dbReference type="ARBA" id="ARBA00022676"/>
    </source>
</evidence>
<dbReference type="AlphaFoldDB" id="A0A3S0U1X0"/>
<dbReference type="InterPro" id="IPR002201">
    <property type="entry name" value="Glyco_trans_9"/>
</dbReference>
<dbReference type="GO" id="GO:0008713">
    <property type="term" value="F:ADP-heptose-lipopolysaccharide heptosyltransferase activity"/>
    <property type="evidence" value="ECO:0007669"/>
    <property type="project" value="TreeGrafter"/>
</dbReference>
<dbReference type="EMBL" id="RXYK01000003">
    <property type="protein sequence ID" value="RTY39056.1"/>
    <property type="molecule type" value="Genomic_DNA"/>
</dbReference>
<evidence type="ECO:0000256" key="2">
    <source>
        <dbReference type="ARBA" id="ARBA00022679"/>
    </source>
</evidence>
<protein>
    <submittedName>
        <fullName evidence="3">Lipopolysaccharide heptosyltransferase family protein</fullName>
    </submittedName>
</protein>
<dbReference type="PANTHER" id="PTHR30160">
    <property type="entry name" value="TETRAACYLDISACCHARIDE 4'-KINASE-RELATED"/>
    <property type="match status" value="1"/>
</dbReference>
<keyword evidence="2 3" id="KW-0808">Transferase</keyword>
<dbReference type="GO" id="GO:0009244">
    <property type="term" value="P:lipopolysaccharide core region biosynthetic process"/>
    <property type="evidence" value="ECO:0007669"/>
    <property type="project" value="TreeGrafter"/>
</dbReference>
<dbReference type="Pfam" id="PF01075">
    <property type="entry name" value="Glyco_transf_9"/>
    <property type="match status" value="1"/>
</dbReference>
<name>A0A3S0U1X0_CHLPH</name>
<dbReference type="OMA" id="INISASM"/>
<evidence type="ECO:0000313" key="4">
    <source>
        <dbReference type="Proteomes" id="UP000279908"/>
    </source>
</evidence>
<keyword evidence="1" id="KW-0328">Glycosyltransferase</keyword>